<comment type="caution">
    <text evidence="12">The sequence shown here is derived from an EMBL/GenBank/DDBJ whole genome shotgun (WGS) entry which is preliminary data.</text>
</comment>
<feature type="binding site" evidence="10">
    <location>
        <position position="261"/>
    </location>
    <ligand>
        <name>[2Fe-2S] cluster</name>
        <dbReference type="ChEBI" id="CHEBI:190135"/>
    </ligand>
</feature>
<dbReference type="GO" id="GO:0046872">
    <property type="term" value="F:metal ion binding"/>
    <property type="evidence" value="ECO:0007669"/>
    <property type="project" value="UniProtKB-KW"/>
</dbReference>
<evidence type="ECO:0000256" key="6">
    <source>
        <dbReference type="ARBA" id="ARBA00022982"/>
    </source>
</evidence>
<dbReference type="InterPro" id="IPR019480">
    <property type="entry name" value="Dihydroorotate_DH_Fe-S-bd"/>
</dbReference>
<feature type="domain" description="FAD-binding FR-type" evidence="11">
    <location>
        <begin position="5"/>
        <end position="107"/>
    </location>
</feature>
<dbReference type="PIRSF" id="PIRSF006816">
    <property type="entry name" value="Cyc3_hyd_g"/>
    <property type="match status" value="1"/>
</dbReference>
<evidence type="ECO:0000256" key="2">
    <source>
        <dbReference type="ARBA" id="ARBA00022630"/>
    </source>
</evidence>
<name>A0A1G2F8J3_9BACT</name>
<evidence type="ECO:0000256" key="7">
    <source>
        <dbReference type="ARBA" id="ARBA00023004"/>
    </source>
</evidence>
<evidence type="ECO:0000256" key="9">
    <source>
        <dbReference type="ARBA" id="ARBA00034078"/>
    </source>
</evidence>
<dbReference type="Pfam" id="PF00175">
    <property type="entry name" value="NAD_binding_1"/>
    <property type="match status" value="1"/>
</dbReference>
<organism evidence="12 13">
    <name type="scientific">Candidatus Portnoybacteria bacterium RBG_19FT_COMBO_36_7</name>
    <dbReference type="NCBI Taxonomy" id="1801992"/>
    <lineage>
        <taxon>Bacteria</taxon>
        <taxon>Candidatus Portnoyibacteriota</taxon>
    </lineage>
</organism>
<keyword evidence="6" id="KW-0249">Electron transport</keyword>
<dbReference type="PANTHER" id="PTHR43513">
    <property type="entry name" value="DIHYDROOROTATE DEHYDROGENASE B (NAD(+)), ELECTRON TRANSFER SUBUNIT"/>
    <property type="match status" value="1"/>
</dbReference>
<evidence type="ECO:0000313" key="13">
    <source>
        <dbReference type="Proteomes" id="UP000179099"/>
    </source>
</evidence>
<feature type="binding site" evidence="10">
    <location>
        <position position="253"/>
    </location>
    <ligand>
        <name>[2Fe-2S] cluster</name>
        <dbReference type="ChEBI" id="CHEBI:190135"/>
    </ligand>
</feature>
<dbReference type="Gene3D" id="3.40.50.80">
    <property type="entry name" value="Nucleotide-binding domain of ferredoxin-NADP reductase (FNR) module"/>
    <property type="match status" value="1"/>
</dbReference>
<dbReference type="GO" id="GO:0050660">
    <property type="term" value="F:flavin adenine dinucleotide binding"/>
    <property type="evidence" value="ECO:0007669"/>
    <property type="project" value="InterPro"/>
</dbReference>
<protein>
    <recommendedName>
        <fullName evidence="11">FAD-binding FR-type domain-containing protein</fullName>
    </recommendedName>
</protein>
<dbReference type="AlphaFoldDB" id="A0A1G2F8J3"/>
<dbReference type="InterPro" id="IPR039261">
    <property type="entry name" value="FNR_nucleotide-bd"/>
</dbReference>
<keyword evidence="1" id="KW-0813">Transport</keyword>
<dbReference type="STRING" id="1801992.A2Y98_00500"/>
<dbReference type="SUPFAM" id="SSF63380">
    <property type="entry name" value="Riboflavin synthase domain-like"/>
    <property type="match status" value="1"/>
</dbReference>
<proteinExistence type="predicted"/>
<evidence type="ECO:0000313" key="12">
    <source>
        <dbReference type="EMBL" id="OGZ33940.1"/>
    </source>
</evidence>
<feature type="binding site" evidence="10">
    <location>
        <position position="258"/>
    </location>
    <ligand>
        <name>[2Fe-2S] cluster</name>
        <dbReference type="ChEBI" id="CHEBI:190135"/>
    </ligand>
</feature>
<keyword evidence="5" id="KW-0274">FAD</keyword>
<dbReference type="PRINTS" id="PR00410">
    <property type="entry name" value="PHEHYDRXLASE"/>
</dbReference>
<comment type="cofactor">
    <cofactor evidence="9">
        <name>[2Fe-2S] cluster</name>
        <dbReference type="ChEBI" id="CHEBI:190135"/>
    </cofactor>
</comment>
<evidence type="ECO:0000256" key="5">
    <source>
        <dbReference type="ARBA" id="ARBA00022827"/>
    </source>
</evidence>
<evidence type="ECO:0000256" key="4">
    <source>
        <dbReference type="ARBA" id="ARBA00022723"/>
    </source>
</evidence>
<dbReference type="CDD" id="cd06221">
    <property type="entry name" value="sulfite_reductase_like"/>
    <property type="match status" value="1"/>
</dbReference>
<keyword evidence="7 10" id="KW-0408">Iron</keyword>
<reference evidence="12 13" key="1">
    <citation type="journal article" date="2016" name="Nat. Commun.">
        <title>Thousands of microbial genomes shed light on interconnected biogeochemical processes in an aquifer system.</title>
        <authorList>
            <person name="Anantharaman K."/>
            <person name="Brown C.T."/>
            <person name="Hug L.A."/>
            <person name="Sharon I."/>
            <person name="Castelle C.J."/>
            <person name="Probst A.J."/>
            <person name="Thomas B.C."/>
            <person name="Singh A."/>
            <person name="Wilkins M.J."/>
            <person name="Karaoz U."/>
            <person name="Brodie E.L."/>
            <person name="Williams K.H."/>
            <person name="Hubbard S.S."/>
            <person name="Banfield J.F."/>
        </authorList>
    </citation>
    <scope>NUCLEOTIDE SEQUENCE [LARGE SCALE GENOMIC DNA]</scope>
</reference>
<dbReference type="Pfam" id="PF10418">
    <property type="entry name" value="DHODB_Fe-S_bind"/>
    <property type="match status" value="1"/>
</dbReference>
<evidence type="ECO:0000256" key="8">
    <source>
        <dbReference type="ARBA" id="ARBA00023014"/>
    </source>
</evidence>
<keyword evidence="2" id="KW-0285">Flavoprotein</keyword>
<dbReference type="InterPro" id="IPR012165">
    <property type="entry name" value="Cyt_c3_hydrogenase_gsu"/>
</dbReference>
<evidence type="ECO:0000256" key="10">
    <source>
        <dbReference type="PIRSR" id="PIRSR006816-2"/>
    </source>
</evidence>
<evidence type="ECO:0000256" key="3">
    <source>
        <dbReference type="ARBA" id="ARBA00022714"/>
    </source>
</evidence>
<keyword evidence="3 10" id="KW-0001">2Fe-2S</keyword>
<dbReference type="Gene3D" id="2.10.240.10">
    <property type="entry name" value="Dihydroorotate dehydrogenase, electron transfer subunit"/>
    <property type="match status" value="1"/>
</dbReference>
<keyword evidence="4 10" id="KW-0479">Metal-binding</keyword>
<dbReference type="SUPFAM" id="SSF52343">
    <property type="entry name" value="Ferredoxin reductase-like, C-terminal NADP-linked domain"/>
    <property type="match status" value="1"/>
</dbReference>
<dbReference type="GO" id="GO:0006221">
    <property type="term" value="P:pyrimidine nucleotide biosynthetic process"/>
    <property type="evidence" value="ECO:0007669"/>
    <property type="project" value="InterPro"/>
</dbReference>
<dbReference type="Gene3D" id="2.40.30.10">
    <property type="entry name" value="Translation factors"/>
    <property type="match status" value="1"/>
</dbReference>
<dbReference type="InterPro" id="IPR001433">
    <property type="entry name" value="OxRdtase_FAD/NAD-bd"/>
</dbReference>
<dbReference type="GO" id="GO:0016491">
    <property type="term" value="F:oxidoreductase activity"/>
    <property type="evidence" value="ECO:0007669"/>
    <property type="project" value="InterPro"/>
</dbReference>
<dbReference type="PANTHER" id="PTHR43513:SF1">
    <property type="entry name" value="ANAEROBIC SULFITE REDUCTASE SUBUNIT B"/>
    <property type="match status" value="1"/>
</dbReference>
<dbReference type="InterPro" id="IPR037117">
    <property type="entry name" value="Dihydroorotate_DH_ele_sf"/>
</dbReference>
<accession>A0A1G2F8J3</accession>
<dbReference type="InterPro" id="IPR017938">
    <property type="entry name" value="Riboflavin_synthase-like_b-brl"/>
</dbReference>
<sequence>MFNLYETKTAKILKISDHVPGIKLFELGFDKMHFQLRFDEDARIYPGQFIMLSLPGFGEAPFAPCNKPGKNLELCIRAIGKLTNRMHILKVGDKIGIRGPFGIGWPIAGAQVQSSKFKVKNEEKKNLLIVVGGLGLIPLRTLILGKNEFLGKDAKIQIFYGAKHPSEMLFRNEYESWQKDGVNLQLSIDKVCEDWKGCVGLVTKLFEVVSVVADARAFVCGPPVMYKAVLEKLKKYGFADEDIYLSFERRMHCGVGVCQHCGIGSHYVCKQGPVFRYDQIKNVQGAI</sequence>
<dbReference type="Proteomes" id="UP000179099">
    <property type="component" value="Unassembled WGS sequence"/>
</dbReference>
<feature type="binding site" evidence="10">
    <location>
        <position position="269"/>
    </location>
    <ligand>
        <name>[2Fe-2S] cluster</name>
        <dbReference type="ChEBI" id="CHEBI:190135"/>
    </ligand>
</feature>
<comment type="cofactor">
    <cofactor evidence="10">
        <name>[2Fe-2S] cluster</name>
        <dbReference type="ChEBI" id="CHEBI:190135"/>
    </cofactor>
    <text evidence="10">Binds 1 [2Fe-2S] cluster per subunit.</text>
</comment>
<dbReference type="InterPro" id="IPR050353">
    <property type="entry name" value="PyrK_electron_transfer"/>
</dbReference>
<gene>
    <name evidence="12" type="ORF">A2Y98_00500</name>
</gene>
<keyword evidence="8 10" id="KW-0411">Iron-sulfur</keyword>
<dbReference type="GO" id="GO:0051537">
    <property type="term" value="F:2 iron, 2 sulfur cluster binding"/>
    <property type="evidence" value="ECO:0007669"/>
    <property type="project" value="UniProtKB-KW"/>
</dbReference>
<dbReference type="EMBL" id="MHMW01000021">
    <property type="protein sequence ID" value="OGZ33940.1"/>
    <property type="molecule type" value="Genomic_DNA"/>
</dbReference>
<evidence type="ECO:0000256" key="1">
    <source>
        <dbReference type="ARBA" id="ARBA00022448"/>
    </source>
</evidence>
<dbReference type="PROSITE" id="PS51384">
    <property type="entry name" value="FAD_FR"/>
    <property type="match status" value="1"/>
</dbReference>
<dbReference type="InterPro" id="IPR017927">
    <property type="entry name" value="FAD-bd_FR_type"/>
</dbReference>
<evidence type="ECO:0000259" key="11">
    <source>
        <dbReference type="PROSITE" id="PS51384"/>
    </source>
</evidence>